<evidence type="ECO:0000259" key="8">
    <source>
        <dbReference type="PROSITE" id="PS50848"/>
    </source>
</evidence>
<dbReference type="InterPro" id="IPR057993">
    <property type="entry name" value="HD-Zip_IV_C"/>
</dbReference>
<dbReference type="PANTHER" id="PTHR45654">
    <property type="entry name" value="HOMEOBOX-LEUCINE ZIPPER PROTEIN MERISTEM L1"/>
    <property type="match status" value="1"/>
</dbReference>
<feature type="compositionally biased region" description="Polar residues" evidence="7">
    <location>
        <begin position="95"/>
        <end position="107"/>
    </location>
</feature>
<dbReference type="CDD" id="cd08875">
    <property type="entry name" value="START_ArGLABRA2_like"/>
    <property type="match status" value="1"/>
</dbReference>
<dbReference type="SMART" id="SM00234">
    <property type="entry name" value="START"/>
    <property type="match status" value="1"/>
</dbReference>
<evidence type="ECO:0000256" key="6">
    <source>
        <dbReference type="SAM" id="Coils"/>
    </source>
</evidence>
<dbReference type="Gene3D" id="3.30.530.20">
    <property type="match status" value="1"/>
</dbReference>
<dbReference type="Pfam" id="PF25797">
    <property type="entry name" value="PDF2_C"/>
    <property type="match status" value="1"/>
</dbReference>
<feature type="region of interest" description="Disordered" evidence="7">
    <location>
        <begin position="578"/>
        <end position="598"/>
    </location>
</feature>
<dbReference type="InterPro" id="IPR002913">
    <property type="entry name" value="START_lipid-bd_dom"/>
</dbReference>
<dbReference type="InterPro" id="IPR042160">
    <property type="entry name" value="HD-Zip_IV"/>
</dbReference>
<dbReference type="PANTHER" id="PTHR45654:SF9">
    <property type="entry name" value="HOMEOBOX-LEUCINE ZIPPER PROTEIN HDG10-RELATED"/>
    <property type="match status" value="1"/>
</dbReference>
<keyword evidence="6" id="KW-0175">Coiled coil</keyword>
<feature type="region of interest" description="Disordered" evidence="7">
    <location>
        <begin position="70"/>
        <end position="113"/>
    </location>
</feature>
<evidence type="ECO:0000256" key="3">
    <source>
        <dbReference type="ARBA" id="ARBA00023155"/>
    </source>
</evidence>
<reference evidence="9" key="1">
    <citation type="submission" date="2023-10" db="EMBL/GenBank/DDBJ databases">
        <title>Chromosome-level genome of the transformable northern wattle, Acacia crassicarpa.</title>
        <authorList>
            <person name="Massaro I."/>
            <person name="Sinha N.R."/>
            <person name="Poethig S."/>
            <person name="Leichty A.R."/>
        </authorList>
    </citation>
    <scope>NUCLEOTIDE SEQUENCE</scope>
    <source>
        <strain evidence="9">Acra3RX</strain>
        <tissue evidence="9">Leaf</tissue>
    </source>
</reference>
<dbReference type="EMBL" id="JAWXYG010000014">
    <property type="protein sequence ID" value="KAK4254614.1"/>
    <property type="molecule type" value="Genomic_DNA"/>
</dbReference>
<sequence length="653" mass="72391">MLRAENERIQCENIAFREALKHKTCPSCGGPPNGEEELGLHVQRLQQENVQLKEEYEKVSNMLANCIGRPIPELDSSGDHSSAGSPPLPPVALSPGNSPNQDSTGSPSLDLDLGSVVTVSDGNKLPLLMGEITDVEKDMMLEAAKNAMDELLKLMPIDEPLWIKTSIGSGQLVLHRESYEKLSNRANHFRSSSARLEASKESRVVWMNAMKLVDMFLDLDKWVNLFPTIVRKAEILEVLNVGASGNRSGALQLMYEEMHIISPMVAAREFSFIRYCQQVETGVWAIADVSFDSLRDNIPISRAWKFPSGCLIHDLSNGFSKVTWIEHVEVDDKTQTHRTFGGLISENLAYGAERWVATLQRMCERFVFALDKNTPLQEAREVISSGDGRRSVMKLSNRMVKDFCEAMNMTNKEFPDFCEASNSGVRVSVRRNRNKERGQPEGVVITTSTSFWLPFGHQTVFEFLMNDKRRGEWDVLSRGNLRIQQIARISNGSHPSNSIRIIQPLIPSNERNMTILQETFTDSLGSMLVYAPVDMRIINMSVRGMDTCLMPILPSGFVISSDGHWGLRPRPLSFAGDSSGSSCESSSNNNHGASLSAPPSGGSFVTVTFQILACRNDDEAVRNLNVETVSIINSILSSAVDNIKVAFNCAGLD</sequence>
<dbReference type="GO" id="GO:0003677">
    <property type="term" value="F:DNA binding"/>
    <property type="evidence" value="ECO:0007669"/>
    <property type="project" value="UniProtKB-KW"/>
</dbReference>
<protein>
    <recommendedName>
        <fullName evidence="8">START domain-containing protein</fullName>
    </recommendedName>
</protein>
<keyword evidence="1" id="KW-0805">Transcription regulation</keyword>
<feature type="coiled-coil region" evidence="6">
    <location>
        <begin position="35"/>
        <end position="62"/>
    </location>
</feature>
<dbReference type="PROSITE" id="PS50848">
    <property type="entry name" value="START"/>
    <property type="match status" value="1"/>
</dbReference>
<keyword evidence="2" id="KW-0238">DNA-binding</keyword>
<proteinExistence type="predicted"/>
<keyword evidence="4" id="KW-0804">Transcription</keyword>
<dbReference type="InterPro" id="IPR023393">
    <property type="entry name" value="START-like_dom_sf"/>
</dbReference>
<comment type="caution">
    <text evidence="9">The sequence shown here is derived from an EMBL/GenBank/DDBJ whole genome shotgun (WGS) entry which is preliminary data.</text>
</comment>
<keyword evidence="5" id="KW-0539">Nucleus</keyword>
<name>A0AAE1JK36_9FABA</name>
<dbReference type="GO" id="GO:0008289">
    <property type="term" value="F:lipid binding"/>
    <property type="evidence" value="ECO:0007669"/>
    <property type="project" value="InterPro"/>
</dbReference>
<keyword evidence="3" id="KW-0371">Homeobox</keyword>
<evidence type="ECO:0000256" key="5">
    <source>
        <dbReference type="ARBA" id="ARBA00023242"/>
    </source>
</evidence>
<evidence type="ECO:0000256" key="1">
    <source>
        <dbReference type="ARBA" id="ARBA00023015"/>
    </source>
</evidence>
<feature type="domain" description="START" evidence="8">
    <location>
        <begin position="133"/>
        <end position="368"/>
    </location>
</feature>
<evidence type="ECO:0000256" key="7">
    <source>
        <dbReference type="SAM" id="MobiDB-lite"/>
    </source>
</evidence>
<dbReference type="AlphaFoldDB" id="A0AAE1JK36"/>
<evidence type="ECO:0000313" key="10">
    <source>
        <dbReference type="Proteomes" id="UP001293593"/>
    </source>
</evidence>
<evidence type="ECO:0000313" key="9">
    <source>
        <dbReference type="EMBL" id="KAK4254614.1"/>
    </source>
</evidence>
<organism evidence="9 10">
    <name type="scientific">Acacia crassicarpa</name>
    <name type="common">northern wattle</name>
    <dbReference type="NCBI Taxonomy" id="499986"/>
    <lineage>
        <taxon>Eukaryota</taxon>
        <taxon>Viridiplantae</taxon>
        <taxon>Streptophyta</taxon>
        <taxon>Embryophyta</taxon>
        <taxon>Tracheophyta</taxon>
        <taxon>Spermatophyta</taxon>
        <taxon>Magnoliopsida</taxon>
        <taxon>eudicotyledons</taxon>
        <taxon>Gunneridae</taxon>
        <taxon>Pentapetalae</taxon>
        <taxon>rosids</taxon>
        <taxon>fabids</taxon>
        <taxon>Fabales</taxon>
        <taxon>Fabaceae</taxon>
        <taxon>Caesalpinioideae</taxon>
        <taxon>mimosoid clade</taxon>
        <taxon>Acacieae</taxon>
        <taxon>Acacia</taxon>
    </lineage>
</organism>
<evidence type="ECO:0000256" key="2">
    <source>
        <dbReference type="ARBA" id="ARBA00023125"/>
    </source>
</evidence>
<dbReference type="SUPFAM" id="SSF55961">
    <property type="entry name" value="Bet v1-like"/>
    <property type="match status" value="2"/>
</dbReference>
<dbReference type="Proteomes" id="UP001293593">
    <property type="component" value="Unassembled WGS sequence"/>
</dbReference>
<dbReference type="Pfam" id="PF01852">
    <property type="entry name" value="START"/>
    <property type="match status" value="1"/>
</dbReference>
<evidence type="ECO:0000256" key="4">
    <source>
        <dbReference type="ARBA" id="ARBA00023163"/>
    </source>
</evidence>
<gene>
    <name evidence="9" type="ORF">QN277_009970</name>
</gene>
<accession>A0AAE1JK36</accession>
<keyword evidence="10" id="KW-1185">Reference proteome</keyword>